<proteinExistence type="predicted"/>
<dbReference type="Gene3D" id="3.30.420.10">
    <property type="entry name" value="Ribonuclease H-like superfamily/Ribonuclease H"/>
    <property type="match status" value="1"/>
</dbReference>
<evidence type="ECO:0000313" key="2">
    <source>
        <dbReference type="Proteomes" id="UP001165121"/>
    </source>
</evidence>
<sequence length="271" mass="29683">MWQLLDDFMCDASDKEKDAARGQVHTLMQWSWPVGVLTTLQGIWWRRCLYRVQLEDTSVHRAEAVLRGRLTSVYHTIRHVATEQNASMHRHAAAKVCVLALTTVACAGMSVPGQVCPIQHTLLFFDGGSRGNPGPGGAGSVIIQVGGSKATARILRMASVSYAHKTSNNVAAYHGLMNGLRLLQAVPHDGRQAYGNFMDSSSTSFNKMVDHIASIAMATQKSVQVEAADMSRLPFCWTPVLEFRHGDVEHWLDNNPDMTDSGRPSLLKGVG</sequence>
<keyword evidence="2" id="KW-1185">Reference proteome</keyword>
<dbReference type="Proteomes" id="UP001165121">
    <property type="component" value="Unassembled WGS sequence"/>
</dbReference>
<evidence type="ECO:0000313" key="1">
    <source>
        <dbReference type="EMBL" id="GMF18698.1"/>
    </source>
</evidence>
<organism evidence="1 2">
    <name type="scientific">Phytophthora fragariaefolia</name>
    <dbReference type="NCBI Taxonomy" id="1490495"/>
    <lineage>
        <taxon>Eukaryota</taxon>
        <taxon>Sar</taxon>
        <taxon>Stramenopiles</taxon>
        <taxon>Oomycota</taxon>
        <taxon>Peronosporomycetes</taxon>
        <taxon>Peronosporales</taxon>
        <taxon>Peronosporaceae</taxon>
        <taxon>Phytophthora</taxon>
    </lineage>
</organism>
<comment type="caution">
    <text evidence="1">The sequence shown here is derived from an EMBL/GenBank/DDBJ whole genome shotgun (WGS) entry which is preliminary data.</text>
</comment>
<dbReference type="EMBL" id="BSXT01000139">
    <property type="protein sequence ID" value="GMF18698.1"/>
    <property type="molecule type" value="Genomic_DNA"/>
</dbReference>
<reference evidence="1" key="1">
    <citation type="submission" date="2023-04" db="EMBL/GenBank/DDBJ databases">
        <title>Phytophthora fragariaefolia NBRC 109709.</title>
        <authorList>
            <person name="Ichikawa N."/>
            <person name="Sato H."/>
            <person name="Tonouchi N."/>
        </authorList>
    </citation>
    <scope>NUCLEOTIDE SEQUENCE</scope>
    <source>
        <strain evidence="1">NBRC 109709</strain>
    </source>
</reference>
<gene>
    <name evidence="1" type="ORF">Pfra01_000172000</name>
</gene>
<dbReference type="GO" id="GO:0003676">
    <property type="term" value="F:nucleic acid binding"/>
    <property type="evidence" value="ECO:0007669"/>
    <property type="project" value="InterPro"/>
</dbReference>
<dbReference type="AlphaFoldDB" id="A0A9W6WV00"/>
<dbReference type="InterPro" id="IPR012337">
    <property type="entry name" value="RNaseH-like_sf"/>
</dbReference>
<name>A0A9W6WV00_9STRA</name>
<dbReference type="InterPro" id="IPR036397">
    <property type="entry name" value="RNaseH_sf"/>
</dbReference>
<dbReference type="SUPFAM" id="SSF53098">
    <property type="entry name" value="Ribonuclease H-like"/>
    <property type="match status" value="1"/>
</dbReference>
<protein>
    <submittedName>
        <fullName evidence="1">Unnamed protein product</fullName>
    </submittedName>
</protein>
<accession>A0A9W6WV00</accession>
<dbReference type="OrthoDB" id="122355at2759"/>